<evidence type="ECO:0000313" key="3">
    <source>
        <dbReference type="Proteomes" id="UP001233999"/>
    </source>
</evidence>
<name>A0AAD8ERE1_DIPPU</name>
<feature type="non-terminal residue" evidence="2">
    <location>
        <position position="1"/>
    </location>
</feature>
<feature type="compositionally biased region" description="Basic and acidic residues" evidence="1">
    <location>
        <begin position="9"/>
        <end position="19"/>
    </location>
</feature>
<dbReference type="EMBL" id="JASPKZ010000842">
    <property type="protein sequence ID" value="KAJ9598992.1"/>
    <property type="molecule type" value="Genomic_DNA"/>
</dbReference>
<organism evidence="2 3">
    <name type="scientific">Diploptera punctata</name>
    <name type="common">Pacific beetle cockroach</name>
    <dbReference type="NCBI Taxonomy" id="6984"/>
    <lineage>
        <taxon>Eukaryota</taxon>
        <taxon>Metazoa</taxon>
        <taxon>Ecdysozoa</taxon>
        <taxon>Arthropoda</taxon>
        <taxon>Hexapoda</taxon>
        <taxon>Insecta</taxon>
        <taxon>Pterygota</taxon>
        <taxon>Neoptera</taxon>
        <taxon>Polyneoptera</taxon>
        <taxon>Dictyoptera</taxon>
        <taxon>Blattodea</taxon>
        <taxon>Blaberoidea</taxon>
        <taxon>Blaberidae</taxon>
        <taxon>Diplopterinae</taxon>
        <taxon>Diploptera</taxon>
    </lineage>
</organism>
<protein>
    <submittedName>
        <fullName evidence="2">Uncharacterized protein</fullName>
    </submittedName>
</protein>
<comment type="caution">
    <text evidence="2">The sequence shown here is derived from an EMBL/GenBank/DDBJ whole genome shotgun (WGS) entry which is preliminary data.</text>
</comment>
<dbReference type="AlphaFoldDB" id="A0AAD8ERE1"/>
<feature type="region of interest" description="Disordered" evidence="1">
    <location>
        <begin position="1"/>
        <end position="36"/>
    </location>
</feature>
<dbReference type="Proteomes" id="UP001233999">
    <property type="component" value="Unassembled WGS sequence"/>
</dbReference>
<reference evidence="2" key="1">
    <citation type="journal article" date="2023" name="IScience">
        <title>Live-bearing cockroach genome reveals convergent evolutionary mechanisms linked to viviparity in insects and beyond.</title>
        <authorList>
            <person name="Fouks B."/>
            <person name="Harrison M.C."/>
            <person name="Mikhailova A.A."/>
            <person name="Marchal E."/>
            <person name="English S."/>
            <person name="Carruthers M."/>
            <person name="Jennings E.C."/>
            <person name="Chiamaka E.L."/>
            <person name="Frigard R.A."/>
            <person name="Pippel M."/>
            <person name="Attardo G.M."/>
            <person name="Benoit J.B."/>
            <person name="Bornberg-Bauer E."/>
            <person name="Tobe S.S."/>
        </authorList>
    </citation>
    <scope>NUCLEOTIDE SEQUENCE</scope>
    <source>
        <strain evidence="2">Stay&amp;Tobe</strain>
    </source>
</reference>
<sequence length="60" mass="6768">AHKANCDAQIHHESSRSDENTQYTTKIDSDNVEGKATNKVIIKESCSNKYQSEEDHETDS</sequence>
<proteinExistence type="predicted"/>
<accession>A0AAD8ERE1</accession>
<feature type="non-terminal residue" evidence="2">
    <location>
        <position position="60"/>
    </location>
</feature>
<keyword evidence="3" id="KW-1185">Reference proteome</keyword>
<gene>
    <name evidence="2" type="ORF">L9F63_010586</name>
</gene>
<reference evidence="2" key="2">
    <citation type="submission" date="2023-05" db="EMBL/GenBank/DDBJ databases">
        <authorList>
            <person name="Fouks B."/>
        </authorList>
    </citation>
    <scope>NUCLEOTIDE SEQUENCE</scope>
    <source>
        <strain evidence="2">Stay&amp;Tobe</strain>
        <tissue evidence="2">Testes</tissue>
    </source>
</reference>
<evidence type="ECO:0000256" key="1">
    <source>
        <dbReference type="SAM" id="MobiDB-lite"/>
    </source>
</evidence>
<evidence type="ECO:0000313" key="2">
    <source>
        <dbReference type="EMBL" id="KAJ9598992.1"/>
    </source>
</evidence>